<proteinExistence type="predicted"/>
<evidence type="ECO:0008006" key="13">
    <source>
        <dbReference type="Google" id="ProtNLM"/>
    </source>
</evidence>
<reference evidence="11" key="2">
    <citation type="submission" date="2025-08" db="UniProtKB">
        <authorList>
            <consortium name="Ensembl"/>
        </authorList>
    </citation>
    <scope>IDENTIFICATION</scope>
</reference>
<accession>A0A087XRT4</accession>
<reference evidence="11" key="3">
    <citation type="submission" date="2025-09" db="UniProtKB">
        <authorList>
            <consortium name="Ensembl"/>
        </authorList>
    </citation>
    <scope>IDENTIFICATION</scope>
</reference>
<evidence type="ECO:0000313" key="11">
    <source>
        <dbReference type="Ensembl" id="ENSPFOP00000008487.1"/>
    </source>
</evidence>
<dbReference type="AlphaFoldDB" id="A0A087XRT4"/>
<dbReference type="Gene3D" id="2.60.40.10">
    <property type="entry name" value="Immunoglobulins"/>
    <property type="match status" value="2"/>
</dbReference>
<keyword evidence="12" id="KW-1185">Reference proteome</keyword>
<evidence type="ECO:0000256" key="7">
    <source>
        <dbReference type="ARBA" id="ARBA00023157"/>
    </source>
</evidence>
<evidence type="ECO:0000256" key="1">
    <source>
        <dbReference type="ARBA" id="ARBA00004251"/>
    </source>
</evidence>
<organism evidence="11 12">
    <name type="scientific">Poecilia formosa</name>
    <name type="common">Amazon molly</name>
    <name type="synonym">Limia formosa</name>
    <dbReference type="NCBI Taxonomy" id="48698"/>
    <lineage>
        <taxon>Eukaryota</taxon>
        <taxon>Metazoa</taxon>
        <taxon>Chordata</taxon>
        <taxon>Craniata</taxon>
        <taxon>Vertebrata</taxon>
        <taxon>Euteleostomi</taxon>
        <taxon>Actinopterygii</taxon>
        <taxon>Neopterygii</taxon>
        <taxon>Teleostei</taxon>
        <taxon>Neoteleostei</taxon>
        <taxon>Acanthomorphata</taxon>
        <taxon>Ovalentaria</taxon>
        <taxon>Atherinomorphae</taxon>
        <taxon>Cyprinodontiformes</taxon>
        <taxon>Poeciliidae</taxon>
        <taxon>Poeciliinae</taxon>
        <taxon>Poecilia</taxon>
    </lineage>
</organism>
<keyword evidence="9" id="KW-0325">Glycoprotein</keyword>
<dbReference type="SUPFAM" id="SSF48726">
    <property type="entry name" value="Immunoglobulin"/>
    <property type="match status" value="2"/>
</dbReference>
<dbReference type="GO" id="GO:0009897">
    <property type="term" value="C:external side of plasma membrane"/>
    <property type="evidence" value="ECO:0007669"/>
    <property type="project" value="TreeGrafter"/>
</dbReference>
<evidence type="ECO:0000256" key="9">
    <source>
        <dbReference type="ARBA" id="ARBA00023180"/>
    </source>
</evidence>
<keyword evidence="2" id="KW-1003">Cell membrane</keyword>
<keyword evidence="10" id="KW-0393">Immunoglobulin domain</keyword>
<dbReference type="STRING" id="48698.ENSPFOP00000008487"/>
<evidence type="ECO:0000256" key="2">
    <source>
        <dbReference type="ARBA" id="ARBA00022475"/>
    </source>
</evidence>
<dbReference type="GO" id="GO:0007166">
    <property type="term" value="P:cell surface receptor signaling pathway"/>
    <property type="evidence" value="ECO:0007669"/>
    <property type="project" value="TreeGrafter"/>
</dbReference>
<dbReference type="PANTHER" id="PTHR25466:SF14">
    <property type="entry name" value="BUTYROPHILIN SUBFAMILY 2 MEMBER A2-LIKE-RELATED"/>
    <property type="match status" value="1"/>
</dbReference>
<dbReference type="PANTHER" id="PTHR25466">
    <property type="entry name" value="T-LYMPHOCYTE ACTIVATION ANTIGEN"/>
    <property type="match status" value="1"/>
</dbReference>
<dbReference type="EMBL" id="AYCK01025710">
    <property type="status" value="NOT_ANNOTATED_CDS"/>
    <property type="molecule type" value="Genomic_DNA"/>
</dbReference>
<dbReference type="InterPro" id="IPR051713">
    <property type="entry name" value="T-cell_Activation_Regulation"/>
</dbReference>
<dbReference type="GO" id="GO:0071222">
    <property type="term" value="P:cellular response to lipopolysaccharide"/>
    <property type="evidence" value="ECO:0007669"/>
    <property type="project" value="TreeGrafter"/>
</dbReference>
<evidence type="ECO:0000256" key="4">
    <source>
        <dbReference type="ARBA" id="ARBA00022729"/>
    </source>
</evidence>
<evidence type="ECO:0000256" key="6">
    <source>
        <dbReference type="ARBA" id="ARBA00023136"/>
    </source>
</evidence>
<keyword evidence="6" id="KW-0472">Membrane</keyword>
<dbReference type="GeneTree" id="ENSGT00940000175195"/>
<keyword evidence="5" id="KW-1133">Transmembrane helix</keyword>
<evidence type="ECO:0000256" key="3">
    <source>
        <dbReference type="ARBA" id="ARBA00022692"/>
    </source>
</evidence>
<dbReference type="InterPro" id="IPR013783">
    <property type="entry name" value="Ig-like_fold"/>
</dbReference>
<evidence type="ECO:0000313" key="12">
    <source>
        <dbReference type="Proteomes" id="UP000028760"/>
    </source>
</evidence>
<reference evidence="12" key="1">
    <citation type="submission" date="2013-10" db="EMBL/GenBank/DDBJ databases">
        <authorList>
            <person name="Schartl M."/>
            <person name="Warren W."/>
        </authorList>
    </citation>
    <scope>NUCLEOTIDE SEQUENCE [LARGE SCALE GENOMIC DNA]</scope>
    <source>
        <strain evidence="12">female</strain>
    </source>
</reference>
<keyword evidence="3" id="KW-0812">Transmembrane</keyword>
<keyword evidence="7" id="KW-1015">Disulfide bond</keyword>
<dbReference type="GO" id="GO:0006955">
    <property type="term" value="P:immune response"/>
    <property type="evidence" value="ECO:0007669"/>
    <property type="project" value="TreeGrafter"/>
</dbReference>
<dbReference type="Ensembl" id="ENSPFOT00000008499.1">
    <property type="protein sequence ID" value="ENSPFOP00000008487.1"/>
    <property type="gene ID" value="ENSPFOG00000008556.1"/>
</dbReference>
<dbReference type="GO" id="GO:0031295">
    <property type="term" value="P:T cell costimulation"/>
    <property type="evidence" value="ECO:0007669"/>
    <property type="project" value="TreeGrafter"/>
</dbReference>
<comment type="subcellular location">
    <subcellularLocation>
        <location evidence="1">Cell membrane</location>
        <topology evidence="1">Single-pass type I membrane protein</topology>
    </subcellularLocation>
</comment>
<dbReference type="InterPro" id="IPR036179">
    <property type="entry name" value="Ig-like_dom_sf"/>
</dbReference>
<keyword evidence="4" id="KW-0732">Signal</keyword>
<dbReference type="Proteomes" id="UP000028760">
    <property type="component" value="Unassembled WGS sequence"/>
</dbReference>
<keyword evidence="8" id="KW-0675">Receptor</keyword>
<dbReference type="GO" id="GO:0042102">
    <property type="term" value="P:positive regulation of T cell proliferation"/>
    <property type="evidence" value="ECO:0007669"/>
    <property type="project" value="TreeGrafter"/>
</dbReference>
<evidence type="ECO:0000256" key="8">
    <source>
        <dbReference type="ARBA" id="ARBA00023170"/>
    </source>
</evidence>
<sequence>MSSCPTHFVLCCLSVHQVEVESGTESVLLPLKVPRFPWFCIFRLLQVDKVEWMDGGNRTVHVNQNGHNQPEEQNWLYRTRTRMDENLLKTGDLSLTLSWPTDEDEKTYICSVYSRKGDVLMEKQVWLKVKVQQVEVESGTASVLLPLKVPRFPWFCIFRLQVDKVEWRDRDNRKVHVNQNGHNQPEEQNHLYRTRTRVDENLLKTGDLSLTLRRPTGGDKNLYTCRVYSRKGDVLMMKQVQLKVKGQ</sequence>
<dbReference type="GO" id="GO:0042130">
    <property type="term" value="P:negative regulation of T cell proliferation"/>
    <property type="evidence" value="ECO:0007669"/>
    <property type="project" value="TreeGrafter"/>
</dbReference>
<name>A0A087XRT4_POEFO</name>
<evidence type="ECO:0000256" key="5">
    <source>
        <dbReference type="ARBA" id="ARBA00022989"/>
    </source>
</evidence>
<protein>
    <recommendedName>
        <fullName evidence="13">Ig-like domain-containing protein</fullName>
    </recommendedName>
</protein>
<evidence type="ECO:0000256" key="10">
    <source>
        <dbReference type="ARBA" id="ARBA00023319"/>
    </source>
</evidence>